<accession>A0A6P7FX35</accession>
<dbReference type="RefSeq" id="XP_028137140.1">
    <property type="nucleotide sequence ID" value="XM_028281339.1"/>
</dbReference>
<protein>
    <submittedName>
        <fullName evidence="1">Uncharacterized protein LOC114331715</fullName>
    </submittedName>
</protein>
<proteinExistence type="predicted"/>
<dbReference type="InParanoid" id="A0A6P7FX35"/>
<sequence>MELNTSKCHAMRFYRTNNLLLYDYSINTSLLSSQTVIKDLGIWLDTSLTFHEHFKTIINKSLRLLGYIKRVTSDFTSIQPLKILYCSLVRSHLEYCSSVWSPYYQLYSDKIENVQHKFLRHVAFKLGQYMHYDDILQMLNITTLKSRRLHHDLILLFKLVNSQIDCPDMLAKINFAVPNRQTRQLVSFSVPMHRTNYAHYSFLSRSQRIANQFQELDFSYSLNIFKAVLSNIT</sequence>
<dbReference type="PANTHER" id="PTHR33332">
    <property type="entry name" value="REVERSE TRANSCRIPTASE DOMAIN-CONTAINING PROTEIN"/>
    <property type="match status" value="1"/>
</dbReference>
<organism evidence="1">
    <name type="scientific">Diabrotica virgifera virgifera</name>
    <name type="common">western corn rootworm</name>
    <dbReference type="NCBI Taxonomy" id="50390"/>
    <lineage>
        <taxon>Eukaryota</taxon>
        <taxon>Metazoa</taxon>
        <taxon>Ecdysozoa</taxon>
        <taxon>Arthropoda</taxon>
        <taxon>Hexapoda</taxon>
        <taxon>Insecta</taxon>
        <taxon>Pterygota</taxon>
        <taxon>Neoptera</taxon>
        <taxon>Endopterygota</taxon>
        <taxon>Coleoptera</taxon>
        <taxon>Polyphaga</taxon>
        <taxon>Cucujiformia</taxon>
        <taxon>Chrysomeloidea</taxon>
        <taxon>Chrysomelidae</taxon>
        <taxon>Galerucinae</taxon>
        <taxon>Diabroticina</taxon>
        <taxon>Diabroticites</taxon>
        <taxon>Diabrotica</taxon>
    </lineage>
</organism>
<name>A0A6P7FX35_DIAVI</name>
<dbReference type="AlphaFoldDB" id="A0A6P7FX35"/>
<evidence type="ECO:0000313" key="1">
    <source>
        <dbReference type="RefSeq" id="XP_028137140.1"/>
    </source>
</evidence>
<gene>
    <name evidence="1" type="primary">LOC114331715</name>
</gene>
<reference evidence="1" key="1">
    <citation type="submission" date="2025-08" db="UniProtKB">
        <authorList>
            <consortium name="RefSeq"/>
        </authorList>
    </citation>
    <scope>IDENTIFICATION</scope>
    <source>
        <tissue evidence="1">Whole insect</tissue>
    </source>
</reference>